<feature type="transmembrane region" description="Helical" evidence="4">
    <location>
        <begin position="152"/>
        <end position="170"/>
    </location>
</feature>
<feature type="transmembrane region" description="Helical" evidence="4">
    <location>
        <begin position="41"/>
        <end position="62"/>
    </location>
</feature>
<dbReference type="Pfam" id="PF12833">
    <property type="entry name" value="HTH_18"/>
    <property type="match status" value="1"/>
</dbReference>
<dbReference type="GO" id="GO:0043565">
    <property type="term" value="F:sequence-specific DNA binding"/>
    <property type="evidence" value="ECO:0007669"/>
    <property type="project" value="InterPro"/>
</dbReference>
<evidence type="ECO:0000256" key="3">
    <source>
        <dbReference type="ARBA" id="ARBA00023163"/>
    </source>
</evidence>
<dbReference type="PANTHER" id="PTHR43280:SF29">
    <property type="entry name" value="ARAC-FAMILY TRANSCRIPTIONAL REGULATOR"/>
    <property type="match status" value="1"/>
</dbReference>
<dbReference type="RefSeq" id="WP_105001027.1">
    <property type="nucleotide sequence ID" value="NZ_MQVX01000001.1"/>
</dbReference>
<keyword evidence="3" id="KW-0804">Transcription</keyword>
<dbReference type="InterPro" id="IPR018060">
    <property type="entry name" value="HTH_AraC"/>
</dbReference>
<comment type="caution">
    <text evidence="6">The sequence shown here is derived from an EMBL/GenBank/DDBJ whole genome shotgun (WGS) entry which is preliminary data.</text>
</comment>
<keyword evidence="4" id="KW-0472">Membrane</keyword>
<dbReference type="Proteomes" id="UP000239366">
    <property type="component" value="Unassembled WGS sequence"/>
</dbReference>
<dbReference type="OrthoDB" id="6283866at2"/>
<feature type="transmembrane region" description="Helical" evidence="4">
    <location>
        <begin position="74"/>
        <end position="93"/>
    </location>
</feature>
<keyword evidence="2" id="KW-0238">DNA-binding</keyword>
<evidence type="ECO:0000259" key="5">
    <source>
        <dbReference type="PROSITE" id="PS01124"/>
    </source>
</evidence>
<sequence>MEIPFGYGDYSSNLLIFFFHGLLFTLLVLRNGILYKSRASYLLALLLFLCTLYIMPYMLGYAGWYGCCWTRETLFFVPFMQVLLIGPVVYFYTKSLLNRDYKISKKEYFHFIPAILYGIYSLIVFVTDKLILDEYYFYADQRDKDLADWYQAAGLISMGVYLVLSLRYYASYRKLIYDQLSYADTILFKWIRNFLIAFLLLLLLRLTLFIVNSGWGDFGSQYWYYKYFSWVFLYISVSGYANAIKQAALGAEKLNPINVFEEETVTEEEEVKPSMGETEILQWKSSLEHTMTKKELFKNPRLTLRDVAQELETTTKNISAIVNSGYEMNFNDFVNHYRIEAIKKKLEDGEHLRTTLLGIAYDAGFNSKATFNRAFKKYTTLSPKEYLTQLQEN</sequence>
<evidence type="ECO:0000256" key="2">
    <source>
        <dbReference type="ARBA" id="ARBA00023125"/>
    </source>
</evidence>
<feature type="transmembrane region" description="Helical" evidence="4">
    <location>
        <begin position="223"/>
        <end position="243"/>
    </location>
</feature>
<gene>
    <name evidence="6" type="ORF">BST99_06150</name>
</gene>
<proteinExistence type="predicted"/>
<dbReference type="PANTHER" id="PTHR43280">
    <property type="entry name" value="ARAC-FAMILY TRANSCRIPTIONAL REGULATOR"/>
    <property type="match status" value="1"/>
</dbReference>
<name>A0A2S7T7E8_9FLAO</name>
<feature type="transmembrane region" description="Helical" evidence="4">
    <location>
        <begin position="12"/>
        <end position="29"/>
    </location>
</feature>
<dbReference type="SUPFAM" id="SSF46689">
    <property type="entry name" value="Homeodomain-like"/>
    <property type="match status" value="1"/>
</dbReference>
<evidence type="ECO:0000256" key="1">
    <source>
        <dbReference type="ARBA" id="ARBA00023015"/>
    </source>
</evidence>
<feature type="transmembrane region" description="Helical" evidence="4">
    <location>
        <begin position="190"/>
        <end position="211"/>
    </location>
</feature>
<keyword evidence="1" id="KW-0805">Transcription regulation</keyword>
<feature type="domain" description="HTH araC/xylS-type" evidence="5">
    <location>
        <begin position="297"/>
        <end position="389"/>
    </location>
</feature>
<accession>A0A2S7T7E8</accession>
<evidence type="ECO:0000313" key="7">
    <source>
        <dbReference type="Proteomes" id="UP000239366"/>
    </source>
</evidence>
<dbReference type="SMART" id="SM00342">
    <property type="entry name" value="HTH_ARAC"/>
    <property type="match status" value="1"/>
</dbReference>
<keyword evidence="4" id="KW-1133">Transmembrane helix</keyword>
<organism evidence="6 7">
    <name type="scientific">Aureicoccus marinus</name>
    <dbReference type="NCBI Taxonomy" id="754435"/>
    <lineage>
        <taxon>Bacteria</taxon>
        <taxon>Pseudomonadati</taxon>
        <taxon>Bacteroidota</taxon>
        <taxon>Flavobacteriia</taxon>
        <taxon>Flavobacteriales</taxon>
        <taxon>Flavobacteriaceae</taxon>
        <taxon>Aureicoccus</taxon>
    </lineage>
</organism>
<dbReference type="EMBL" id="MQVX01000001">
    <property type="protein sequence ID" value="PQJ15376.1"/>
    <property type="molecule type" value="Genomic_DNA"/>
</dbReference>
<keyword evidence="4" id="KW-0812">Transmembrane</keyword>
<dbReference type="GO" id="GO:0003700">
    <property type="term" value="F:DNA-binding transcription factor activity"/>
    <property type="evidence" value="ECO:0007669"/>
    <property type="project" value="InterPro"/>
</dbReference>
<protein>
    <submittedName>
        <fullName evidence="6">AraC family transcriptional regulator</fullName>
    </submittedName>
</protein>
<reference evidence="7" key="1">
    <citation type="submission" date="2016-11" db="EMBL/GenBank/DDBJ databases">
        <title>Trade-off between light-utilization and light-protection in marine flavobacteria.</title>
        <authorList>
            <person name="Kumagai Y."/>
            <person name="Yoshizawa S."/>
            <person name="Kogure K."/>
        </authorList>
    </citation>
    <scope>NUCLEOTIDE SEQUENCE [LARGE SCALE GENOMIC DNA]</scope>
    <source>
        <strain evidence="7">SG-18</strain>
    </source>
</reference>
<evidence type="ECO:0000256" key="4">
    <source>
        <dbReference type="SAM" id="Phobius"/>
    </source>
</evidence>
<dbReference type="InterPro" id="IPR009057">
    <property type="entry name" value="Homeodomain-like_sf"/>
</dbReference>
<keyword evidence="7" id="KW-1185">Reference proteome</keyword>
<feature type="transmembrane region" description="Helical" evidence="4">
    <location>
        <begin position="114"/>
        <end position="132"/>
    </location>
</feature>
<evidence type="ECO:0000313" key="6">
    <source>
        <dbReference type="EMBL" id="PQJ15376.1"/>
    </source>
</evidence>
<dbReference type="AlphaFoldDB" id="A0A2S7T7E8"/>
<dbReference type="PROSITE" id="PS01124">
    <property type="entry name" value="HTH_ARAC_FAMILY_2"/>
    <property type="match status" value="1"/>
</dbReference>
<dbReference type="Gene3D" id="1.10.10.60">
    <property type="entry name" value="Homeodomain-like"/>
    <property type="match status" value="1"/>
</dbReference>